<reference evidence="4 5" key="1">
    <citation type="journal article" date="2015" name="Nature">
        <title>rRNA introns, odd ribosomes, and small enigmatic genomes across a large radiation of phyla.</title>
        <authorList>
            <person name="Brown C.T."/>
            <person name="Hug L.A."/>
            <person name="Thomas B.C."/>
            <person name="Sharon I."/>
            <person name="Castelle C.J."/>
            <person name="Singh A."/>
            <person name="Wilkins M.J."/>
            <person name="Williams K.H."/>
            <person name="Banfield J.F."/>
        </authorList>
    </citation>
    <scope>NUCLEOTIDE SEQUENCE [LARGE SCALE GENOMIC DNA]</scope>
</reference>
<gene>
    <name evidence="4" type="ORF">UU65_C0001G0162</name>
</gene>
<protein>
    <submittedName>
        <fullName evidence="4">Sortase family protein</fullName>
    </submittedName>
</protein>
<feature type="compositionally biased region" description="Basic and acidic residues" evidence="2">
    <location>
        <begin position="1"/>
        <end position="24"/>
    </location>
</feature>
<dbReference type="Gene3D" id="2.40.260.10">
    <property type="entry name" value="Sortase"/>
    <property type="match status" value="1"/>
</dbReference>
<dbReference type="EMBL" id="LCBL01000001">
    <property type="protein sequence ID" value="KKS09757.1"/>
    <property type="molecule type" value="Genomic_DNA"/>
</dbReference>
<dbReference type="Pfam" id="PF04203">
    <property type="entry name" value="Sortase"/>
    <property type="match status" value="1"/>
</dbReference>
<dbReference type="AlphaFoldDB" id="A0A0G0WCH9"/>
<evidence type="ECO:0000256" key="2">
    <source>
        <dbReference type="SAM" id="MobiDB-lite"/>
    </source>
</evidence>
<keyword evidence="3" id="KW-0812">Transmembrane</keyword>
<dbReference type="SUPFAM" id="SSF63817">
    <property type="entry name" value="Sortase"/>
    <property type="match status" value="1"/>
</dbReference>
<sequence>MIRKKPSEDKNDDHISFDHYVPEHIKKKKDVSSNNEKERSKEPIKENISEDDFTLNHQREKKKANKSHLLYEKYADLFKDSALGSRKNKESVKEKFTINYHKVAKHLLVVLLVLLGFYFILNMPLYYHRYSQMKQLTENTRNQPEVTPIPTPAPIKQKSAPTAESRLIVPKITVDVPIVFVSSRAEKDIQEGLRSGVVHYAGTAMPGEIGNTFITGHSSNYWWEKGSYNYVFSLLDKLAVGDTATVYYNGLVYEYIVGDKVVVNPTDVSVLQPTSTPTLSLMTCTPPGTDWRRLVIRLKQSYPEQVIISKTTPAPKKEDIKETEALPKEQDSLLNYALESLVALFK</sequence>
<keyword evidence="1" id="KW-0378">Hydrolase</keyword>
<evidence type="ECO:0000256" key="3">
    <source>
        <dbReference type="SAM" id="Phobius"/>
    </source>
</evidence>
<dbReference type="InterPro" id="IPR042003">
    <property type="entry name" value="Sortase_E"/>
</dbReference>
<evidence type="ECO:0000313" key="5">
    <source>
        <dbReference type="Proteomes" id="UP000033869"/>
    </source>
</evidence>
<feature type="compositionally biased region" description="Basic and acidic residues" evidence="2">
    <location>
        <begin position="35"/>
        <end position="48"/>
    </location>
</feature>
<feature type="region of interest" description="Disordered" evidence="2">
    <location>
        <begin position="1"/>
        <end position="51"/>
    </location>
</feature>
<evidence type="ECO:0000256" key="1">
    <source>
        <dbReference type="ARBA" id="ARBA00022801"/>
    </source>
</evidence>
<evidence type="ECO:0000313" key="4">
    <source>
        <dbReference type="EMBL" id="KKS09757.1"/>
    </source>
</evidence>
<accession>A0A0G0WCH9</accession>
<keyword evidence="3" id="KW-0472">Membrane</keyword>
<dbReference type="GO" id="GO:0016787">
    <property type="term" value="F:hydrolase activity"/>
    <property type="evidence" value="ECO:0007669"/>
    <property type="project" value="UniProtKB-KW"/>
</dbReference>
<proteinExistence type="predicted"/>
<dbReference type="Proteomes" id="UP000033869">
    <property type="component" value="Unassembled WGS sequence"/>
</dbReference>
<keyword evidence="3" id="KW-1133">Transmembrane helix</keyword>
<dbReference type="NCBIfam" id="TIGR01076">
    <property type="entry name" value="sortase_fam"/>
    <property type="match status" value="1"/>
</dbReference>
<dbReference type="InterPro" id="IPR005754">
    <property type="entry name" value="Sortase"/>
</dbReference>
<dbReference type="CDD" id="cd05830">
    <property type="entry name" value="Sortase_E"/>
    <property type="match status" value="1"/>
</dbReference>
<name>A0A0G0WCH9_UNCC2</name>
<organism evidence="4 5">
    <name type="scientific">candidate division CPR2 bacterium GW2011_GWC1_41_48</name>
    <dbReference type="NCBI Taxonomy" id="1618344"/>
    <lineage>
        <taxon>Bacteria</taxon>
        <taxon>Bacteria division CPR2</taxon>
    </lineage>
</organism>
<feature type="transmembrane region" description="Helical" evidence="3">
    <location>
        <begin position="107"/>
        <end position="127"/>
    </location>
</feature>
<comment type="caution">
    <text evidence="4">The sequence shown here is derived from an EMBL/GenBank/DDBJ whole genome shotgun (WGS) entry which is preliminary data.</text>
</comment>
<dbReference type="InterPro" id="IPR023365">
    <property type="entry name" value="Sortase_dom-sf"/>
</dbReference>